<dbReference type="AlphaFoldDB" id="A0A1J5HNE3"/>
<sequence>MTEFDVRGYVFQMRKEGRIGYPPHIAIVIHPLFHRFLNHPKLASGVAIQGIYSGNGLMVERSIGLGIWDNLRKKIQGGSDTEITAITDEEEKPQKIYHDPEVQQTLAKGTNVVYIHPSSTEDERVLTIHSKEDGKVSTQAPAPAIIVKGLLRENEDVDIFANTAYQPLPYTYYPEGGFPVNNGHMYYLHYSPEFPSEQKLYAVCSDETTELSELERYTSTSPKVAGANPARLIEMEVRIPSFWIGSKRIALENRLILSGLRAVSETLRLQTARAWERGTKQAELNKILNLRLSDLQARLFPYPQENPTDVVECLSKLGINCSGHKFSIPINAPNINTQITRNASQLLGFVYPSGTYFSFPYQSTFVLLPPARPKENVLISFNNSQSFKVPYRQCPVAYVRDYKNNTTELFDEPPILISENQRTKALSSSDGEVTVEKLLRTLITKYKIHLTGNPPMIVYFQREGNIYKADRYYLLERNTDIVDLINKLK</sequence>
<evidence type="ECO:0000313" key="2">
    <source>
        <dbReference type="Proteomes" id="UP000183758"/>
    </source>
</evidence>
<accession>A0A1J5HNE3</accession>
<organism evidence="1 2">
    <name type="scientific">Candidatus Roizmanbacteria bacterium CG2_30_33_16</name>
    <dbReference type="NCBI Taxonomy" id="1805340"/>
    <lineage>
        <taxon>Bacteria</taxon>
        <taxon>Candidatus Roizmaniibacteriota</taxon>
    </lineage>
</organism>
<dbReference type="Proteomes" id="UP000183758">
    <property type="component" value="Unassembled WGS sequence"/>
</dbReference>
<evidence type="ECO:0000313" key="1">
    <source>
        <dbReference type="EMBL" id="OIP82407.1"/>
    </source>
</evidence>
<proteinExistence type="predicted"/>
<name>A0A1J5HNE3_9BACT</name>
<protein>
    <submittedName>
        <fullName evidence="1">Uncharacterized protein</fullName>
    </submittedName>
</protein>
<dbReference type="EMBL" id="MNZM01000114">
    <property type="protein sequence ID" value="OIP82407.1"/>
    <property type="molecule type" value="Genomic_DNA"/>
</dbReference>
<gene>
    <name evidence="1" type="ORF">AUK04_04725</name>
</gene>
<comment type="caution">
    <text evidence="1">The sequence shown here is derived from an EMBL/GenBank/DDBJ whole genome shotgun (WGS) entry which is preliminary data.</text>
</comment>
<reference evidence="1 2" key="1">
    <citation type="journal article" date="2016" name="Environ. Microbiol.">
        <title>Genomic resolution of a cold subsurface aquifer community provides metabolic insights for novel microbes adapted to high CO concentrations.</title>
        <authorList>
            <person name="Probst A.J."/>
            <person name="Castelle C.J."/>
            <person name="Singh A."/>
            <person name="Brown C.T."/>
            <person name="Anantharaman K."/>
            <person name="Sharon I."/>
            <person name="Hug L.A."/>
            <person name="Burstein D."/>
            <person name="Emerson J.B."/>
            <person name="Thomas B.C."/>
            <person name="Banfield J.F."/>
        </authorList>
    </citation>
    <scope>NUCLEOTIDE SEQUENCE [LARGE SCALE GENOMIC DNA]</scope>
    <source>
        <strain evidence="1">CG2_30_33_16</strain>
    </source>
</reference>